<dbReference type="Gene3D" id="1.10.30.10">
    <property type="entry name" value="High mobility group box domain"/>
    <property type="match status" value="2"/>
</dbReference>
<dbReference type="EMBL" id="LXPE01000004">
    <property type="protein sequence ID" value="OBA28287.1"/>
    <property type="molecule type" value="Genomic_DNA"/>
</dbReference>
<feature type="region of interest" description="Disordered" evidence="3">
    <location>
        <begin position="36"/>
        <end position="67"/>
    </location>
</feature>
<name>A0A1B7THR9_9ASCO</name>
<dbReference type="AlphaFoldDB" id="A0A1B7THR9"/>
<evidence type="ECO:0000256" key="3">
    <source>
        <dbReference type="SAM" id="MobiDB-lite"/>
    </source>
</evidence>
<protein>
    <recommendedName>
        <fullName evidence="4">HMG box domain-containing protein</fullName>
    </recommendedName>
</protein>
<feature type="domain" description="HMG box" evidence="4">
    <location>
        <begin position="17"/>
        <end position="85"/>
    </location>
</feature>
<keyword evidence="2" id="KW-0539">Nucleus</keyword>
<keyword evidence="1 2" id="KW-0238">DNA-binding</keyword>
<dbReference type="PROSITE" id="PS50118">
    <property type="entry name" value="HMG_BOX_2"/>
    <property type="match status" value="2"/>
</dbReference>
<comment type="caution">
    <text evidence="5">The sequence shown here is derived from an EMBL/GenBank/DDBJ whole genome shotgun (WGS) entry which is preliminary data.</text>
</comment>
<feature type="domain" description="HMG box" evidence="4">
    <location>
        <begin position="90"/>
        <end position="160"/>
    </location>
</feature>
<evidence type="ECO:0000256" key="1">
    <source>
        <dbReference type="ARBA" id="ARBA00023125"/>
    </source>
</evidence>
<dbReference type="InterPro" id="IPR036910">
    <property type="entry name" value="HMG_box_dom_sf"/>
</dbReference>
<dbReference type="Proteomes" id="UP000092321">
    <property type="component" value="Unassembled WGS sequence"/>
</dbReference>
<dbReference type="InterPro" id="IPR009071">
    <property type="entry name" value="HMG_box_dom"/>
</dbReference>
<keyword evidence="6" id="KW-1185">Reference proteome</keyword>
<evidence type="ECO:0000313" key="5">
    <source>
        <dbReference type="EMBL" id="OBA28287.1"/>
    </source>
</evidence>
<dbReference type="OrthoDB" id="3972244at2759"/>
<accession>A0A1B7THR9</accession>
<evidence type="ECO:0000259" key="4">
    <source>
        <dbReference type="PROSITE" id="PS50118"/>
    </source>
</evidence>
<dbReference type="Pfam" id="PF00505">
    <property type="entry name" value="HMG_box"/>
    <property type="match status" value="1"/>
</dbReference>
<feature type="DNA-binding region" description="HMG box" evidence="2">
    <location>
        <begin position="90"/>
        <end position="160"/>
    </location>
</feature>
<organism evidence="5 6">
    <name type="scientific">Hanseniaspora valbyensis NRRL Y-1626</name>
    <dbReference type="NCBI Taxonomy" id="766949"/>
    <lineage>
        <taxon>Eukaryota</taxon>
        <taxon>Fungi</taxon>
        <taxon>Dikarya</taxon>
        <taxon>Ascomycota</taxon>
        <taxon>Saccharomycotina</taxon>
        <taxon>Saccharomycetes</taxon>
        <taxon>Saccharomycodales</taxon>
        <taxon>Saccharomycodaceae</taxon>
        <taxon>Hanseniaspora</taxon>
    </lineage>
</organism>
<sequence>RTQKRVTKRKSLLKMGPKRPSSAYFFYCQHVRPDLQKSNPQMKVPEMQKKMGQDWKKMSDEEKEPYKKEQRDAWEVYKKAKEEYENKLPPKKPSGPFVAYVIDQKERFAKENRDKGGKQKLTLTEMTAMCVEEWKNLDEQVKLKYNLSFKEKIKDWKEAY</sequence>
<feature type="non-terminal residue" evidence="5">
    <location>
        <position position="1"/>
    </location>
</feature>
<dbReference type="GO" id="GO:0005634">
    <property type="term" value="C:nucleus"/>
    <property type="evidence" value="ECO:0007669"/>
    <property type="project" value="UniProtKB-UniRule"/>
</dbReference>
<proteinExistence type="predicted"/>
<dbReference type="SMART" id="SM00398">
    <property type="entry name" value="HMG"/>
    <property type="match status" value="2"/>
</dbReference>
<dbReference type="InterPro" id="IPR050342">
    <property type="entry name" value="HMGB"/>
</dbReference>
<feature type="compositionally biased region" description="Basic and acidic residues" evidence="3">
    <location>
        <begin position="46"/>
        <end position="67"/>
    </location>
</feature>
<dbReference type="GO" id="GO:0003677">
    <property type="term" value="F:DNA binding"/>
    <property type="evidence" value="ECO:0007669"/>
    <property type="project" value="UniProtKB-UniRule"/>
</dbReference>
<feature type="DNA-binding region" description="HMG box" evidence="2">
    <location>
        <begin position="17"/>
        <end position="85"/>
    </location>
</feature>
<dbReference type="PRINTS" id="PR00886">
    <property type="entry name" value="HIGHMOBLTY12"/>
</dbReference>
<evidence type="ECO:0000256" key="2">
    <source>
        <dbReference type="PROSITE-ProRule" id="PRU00267"/>
    </source>
</evidence>
<dbReference type="PANTHER" id="PTHR48112">
    <property type="entry name" value="HIGH MOBILITY GROUP PROTEIN DSP1"/>
    <property type="match status" value="1"/>
</dbReference>
<gene>
    <name evidence="5" type="ORF">HANVADRAFT_17384</name>
</gene>
<reference evidence="6" key="1">
    <citation type="journal article" date="2016" name="Proc. Natl. Acad. Sci. U.S.A.">
        <title>Comparative genomics of biotechnologically important yeasts.</title>
        <authorList>
            <person name="Riley R."/>
            <person name="Haridas S."/>
            <person name="Wolfe K.H."/>
            <person name="Lopes M.R."/>
            <person name="Hittinger C.T."/>
            <person name="Goeker M."/>
            <person name="Salamov A.A."/>
            <person name="Wisecaver J.H."/>
            <person name="Long T.M."/>
            <person name="Calvey C.H."/>
            <person name="Aerts A.L."/>
            <person name="Barry K.W."/>
            <person name="Choi C."/>
            <person name="Clum A."/>
            <person name="Coughlan A.Y."/>
            <person name="Deshpande S."/>
            <person name="Douglass A.P."/>
            <person name="Hanson S.J."/>
            <person name="Klenk H.-P."/>
            <person name="LaButti K.M."/>
            <person name="Lapidus A."/>
            <person name="Lindquist E.A."/>
            <person name="Lipzen A.M."/>
            <person name="Meier-Kolthoff J.P."/>
            <person name="Ohm R.A."/>
            <person name="Otillar R.P."/>
            <person name="Pangilinan J.L."/>
            <person name="Peng Y."/>
            <person name="Rokas A."/>
            <person name="Rosa C.A."/>
            <person name="Scheuner C."/>
            <person name="Sibirny A.A."/>
            <person name="Slot J.C."/>
            <person name="Stielow J.B."/>
            <person name="Sun H."/>
            <person name="Kurtzman C.P."/>
            <person name="Blackwell M."/>
            <person name="Grigoriev I.V."/>
            <person name="Jeffries T.W."/>
        </authorList>
    </citation>
    <scope>NUCLEOTIDE SEQUENCE [LARGE SCALE GENOMIC DNA]</scope>
    <source>
        <strain evidence="6">NRRL Y-1626</strain>
    </source>
</reference>
<evidence type="ECO:0000313" key="6">
    <source>
        <dbReference type="Proteomes" id="UP000092321"/>
    </source>
</evidence>
<feature type="non-terminal residue" evidence="5">
    <location>
        <position position="160"/>
    </location>
</feature>
<dbReference type="SUPFAM" id="SSF47095">
    <property type="entry name" value="HMG-box"/>
    <property type="match status" value="2"/>
</dbReference>